<evidence type="ECO:0000313" key="1">
    <source>
        <dbReference type="EMBL" id="QAS82591.1"/>
    </source>
</evidence>
<keyword evidence="1" id="KW-0614">Plasmid</keyword>
<dbReference type="Proteomes" id="UP000220927">
    <property type="component" value="Plasmid pRapFH23d"/>
</dbReference>
<dbReference type="EMBL" id="CP035002">
    <property type="protein sequence ID" value="QAS82591.1"/>
    <property type="molecule type" value="Genomic_DNA"/>
</dbReference>
<proteinExistence type="predicted"/>
<keyword evidence="2" id="KW-1185">Reference proteome</keyword>
<name>A0AAE6C5J6_9HYPH</name>
<sequence length="81" mass="8774">MREIFEEYSRGCAAAATPDIWSDRDVGDTSDAARSLYGLNAKTAAAWCALGARSDGRAGDFSFWVRVFKHLNAEETAAARA</sequence>
<reference evidence="1 2" key="1">
    <citation type="submission" date="2019-01" db="EMBL/GenBank/DDBJ databases">
        <title>Genomic insights into the origins and evolution of symbiotic genes in the Phaseolus vulgaris microsymbionts.</title>
        <authorList>
            <person name="Tong W."/>
        </authorList>
    </citation>
    <scope>NUCLEOTIDE SEQUENCE [LARGE SCALE GENOMIC DNA]</scope>
    <source>
        <strain evidence="1 2">FH23</strain>
        <plasmid evidence="2">prapfh23d</plasmid>
    </source>
</reference>
<organism evidence="1 2">
    <name type="scientific">Rhizobium acidisoli</name>
    <dbReference type="NCBI Taxonomy" id="1538158"/>
    <lineage>
        <taxon>Bacteria</taxon>
        <taxon>Pseudomonadati</taxon>
        <taxon>Pseudomonadota</taxon>
        <taxon>Alphaproteobacteria</taxon>
        <taxon>Hyphomicrobiales</taxon>
        <taxon>Rhizobiaceae</taxon>
        <taxon>Rhizobium/Agrobacterium group</taxon>
        <taxon>Rhizobium</taxon>
    </lineage>
</organism>
<dbReference type="AlphaFoldDB" id="A0AAE6C5J6"/>
<dbReference type="KEGG" id="rad:CO657_32785"/>
<protein>
    <submittedName>
        <fullName evidence="1">Uncharacterized protein</fullName>
    </submittedName>
</protein>
<geneLocation type="plasmid" evidence="2">
    <name>prapfh23d</name>
</geneLocation>
<gene>
    <name evidence="1" type="ORF">CO657_32785</name>
</gene>
<evidence type="ECO:0000313" key="2">
    <source>
        <dbReference type="Proteomes" id="UP000220927"/>
    </source>
</evidence>
<accession>A0AAE6C5J6</accession>